<sequence>MQLNAERAHVARRLPVDLRVPDLNTSAACCTYEIGTESLFVDGGPALKSGQAVELTFEDGVGRRVAVDCVVECYTGSRLFLRYCNLHEELRARLEQIIWPSWDGSNLLDGLVLTAGRFGAATLQDWLRLTNVLASIQPHLVNRKRFSV</sequence>
<reference evidence="1 2" key="1">
    <citation type="submission" date="2011-09" db="EMBL/GenBank/DDBJ databases">
        <title>Complete sequence of chromosome of Thioflavicoccus mobilis 8321.</title>
        <authorList>
            <consortium name="US DOE Joint Genome Institute"/>
            <person name="Lucas S."/>
            <person name="Han J."/>
            <person name="Lapidus A."/>
            <person name="Cheng J.-F."/>
            <person name="Goodwin L."/>
            <person name="Pitluck S."/>
            <person name="Peters L."/>
            <person name="Ovchinnikova G."/>
            <person name="Lu M."/>
            <person name="Detter J.C."/>
            <person name="Han C."/>
            <person name="Tapia R."/>
            <person name="Land M."/>
            <person name="Hauser L."/>
            <person name="Kyrpides N."/>
            <person name="Ivanova N."/>
            <person name="Pagani I."/>
            <person name="Vogl K."/>
            <person name="Liu Z."/>
            <person name="Imhoff J."/>
            <person name="Thiel V."/>
            <person name="Frigaard N.-U."/>
            <person name="Bryant D."/>
            <person name="Woyke T."/>
        </authorList>
    </citation>
    <scope>NUCLEOTIDE SEQUENCE [LARGE SCALE GENOMIC DNA]</scope>
    <source>
        <strain evidence="1 2">8321</strain>
    </source>
</reference>
<evidence type="ECO:0000313" key="2">
    <source>
        <dbReference type="Proteomes" id="UP000010816"/>
    </source>
</evidence>
<dbReference type="AlphaFoldDB" id="L0GUE4"/>
<accession>L0GUE4</accession>
<proteinExistence type="predicted"/>
<evidence type="ECO:0008006" key="3">
    <source>
        <dbReference type="Google" id="ProtNLM"/>
    </source>
</evidence>
<protein>
    <recommendedName>
        <fullName evidence="3">PilZ domain-containing protein</fullName>
    </recommendedName>
</protein>
<keyword evidence="2" id="KW-1185">Reference proteome</keyword>
<name>L0GUE4_9GAMM</name>
<gene>
    <name evidence="1" type="ORF">Thimo_0772</name>
</gene>
<organism evidence="1 2">
    <name type="scientific">Thioflavicoccus mobilis 8321</name>
    <dbReference type="NCBI Taxonomy" id="765912"/>
    <lineage>
        <taxon>Bacteria</taxon>
        <taxon>Pseudomonadati</taxon>
        <taxon>Pseudomonadota</taxon>
        <taxon>Gammaproteobacteria</taxon>
        <taxon>Chromatiales</taxon>
        <taxon>Chromatiaceae</taxon>
        <taxon>Thioflavicoccus</taxon>
    </lineage>
</organism>
<dbReference type="HOGENOM" id="CLU_1757989_0_0_6"/>
<dbReference type="EMBL" id="CP003051">
    <property type="protein sequence ID" value="AGA89611.1"/>
    <property type="molecule type" value="Genomic_DNA"/>
</dbReference>
<dbReference type="Proteomes" id="UP000010816">
    <property type="component" value="Chromosome"/>
</dbReference>
<dbReference type="RefSeq" id="WP_015279758.1">
    <property type="nucleotide sequence ID" value="NC_019940.1"/>
</dbReference>
<evidence type="ECO:0000313" key="1">
    <source>
        <dbReference type="EMBL" id="AGA89611.1"/>
    </source>
</evidence>
<dbReference type="KEGG" id="tmb:Thimo_0772"/>